<proteinExistence type="predicted"/>
<reference evidence="1" key="1">
    <citation type="submission" date="2023-03" db="UniProtKB">
        <authorList>
            <consortium name="EnsemblPlants"/>
        </authorList>
    </citation>
    <scope>IDENTIFICATION</scope>
</reference>
<accession>A0A9I9CQD7</accession>
<sequence>MGNRKKNDPIWEIGNEKGDRMNILTQGRKWKNRDRIEWNREEKGDKQERGRGKYEKRERKWWLFEALAPKRRSQVATWCLACVH</sequence>
<dbReference type="AlphaFoldDB" id="A0A9I9CQD7"/>
<organism evidence="1">
    <name type="scientific">Cucumis melo</name>
    <name type="common">Muskmelon</name>
    <dbReference type="NCBI Taxonomy" id="3656"/>
    <lineage>
        <taxon>Eukaryota</taxon>
        <taxon>Viridiplantae</taxon>
        <taxon>Streptophyta</taxon>
        <taxon>Embryophyta</taxon>
        <taxon>Tracheophyta</taxon>
        <taxon>Spermatophyta</taxon>
        <taxon>Magnoliopsida</taxon>
        <taxon>eudicotyledons</taxon>
        <taxon>Gunneridae</taxon>
        <taxon>Pentapetalae</taxon>
        <taxon>rosids</taxon>
        <taxon>fabids</taxon>
        <taxon>Cucurbitales</taxon>
        <taxon>Cucurbitaceae</taxon>
        <taxon>Benincaseae</taxon>
        <taxon>Cucumis</taxon>
    </lineage>
</organism>
<dbReference type="Gramene" id="MELO3C006982.2.1">
    <property type="protein sequence ID" value="MELO3C006982.2.1"/>
    <property type="gene ID" value="MELO3C006982.2"/>
</dbReference>
<name>A0A9I9CQD7_CUCME</name>
<dbReference type="EnsemblPlants" id="MELO3C006982.2.1">
    <property type="protein sequence ID" value="MELO3C006982.2.1"/>
    <property type="gene ID" value="MELO3C006982.2"/>
</dbReference>
<protein>
    <submittedName>
        <fullName evidence="1">Uncharacterized protein</fullName>
    </submittedName>
</protein>
<evidence type="ECO:0000313" key="1">
    <source>
        <dbReference type="EnsemblPlants" id="MELO3C006982.2.1"/>
    </source>
</evidence>